<organism evidence="1 2">
    <name type="scientific">Candidatus Macondimonas diazotrophica</name>
    <dbReference type="NCBI Taxonomy" id="2305248"/>
    <lineage>
        <taxon>Bacteria</taxon>
        <taxon>Pseudomonadati</taxon>
        <taxon>Pseudomonadota</taxon>
        <taxon>Gammaproteobacteria</taxon>
        <taxon>Chromatiales</taxon>
        <taxon>Ectothiorhodospiraceae</taxon>
        <taxon>Candidatus Macondimonas</taxon>
    </lineage>
</organism>
<comment type="caution">
    <text evidence="1">The sequence shown here is derived from an EMBL/GenBank/DDBJ whole genome shotgun (WGS) entry which is preliminary data.</text>
</comment>
<name>A0A4Z0F520_9GAMM</name>
<keyword evidence="2" id="KW-1185">Reference proteome</keyword>
<accession>A0A4Z0F520</accession>
<evidence type="ECO:0000313" key="2">
    <source>
        <dbReference type="Proteomes" id="UP000297890"/>
    </source>
</evidence>
<gene>
    <name evidence="1" type="ORF">E4680_13100</name>
</gene>
<protein>
    <submittedName>
        <fullName evidence="1">Uncharacterized protein</fullName>
    </submittedName>
</protein>
<sequence>MNLSEKDRKQIAYMFAYSIEQPVLPRDLEHALQLERFCQAGFMKPVEQEASRQPAYVLEPDTETAYVWTEAGKYAAMWLCMARVGASHVPAPLHPDVVVHGTMTGRVHGYRSDAITEDSLADADYSEMEKRVIAWDTSDDAPNKKS</sequence>
<reference evidence="1 2" key="1">
    <citation type="journal article" date="2019" name="ISME J.">
        <title>Candidatus Macondimonas diazotrophica, a novel gammaproteobacterial genus dominating crude-oil-contaminated coastal sediments.</title>
        <authorList>
            <person name="Karthikeyan S."/>
            <person name="Konstantinidis K."/>
        </authorList>
    </citation>
    <scope>NUCLEOTIDE SEQUENCE [LARGE SCALE GENOMIC DNA]</scope>
    <source>
        <strain evidence="1 2">KTK01</strain>
    </source>
</reference>
<dbReference type="RefSeq" id="WP_135282870.1">
    <property type="nucleotide sequence ID" value="NZ_SRIO01000030.1"/>
</dbReference>
<proteinExistence type="predicted"/>
<evidence type="ECO:0000313" key="1">
    <source>
        <dbReference type="EMBL" id="TFZ81298.1"/>
    </source>
</evidence>
<dbReference type="Proteomes" id="UP000297890">
    <property type="component" value="Unassembled WGS sequence"/>
</dbReference>
<dbReference type="AlphaFoldDB" id="A0A4Z0F520"/>
<dbReference type="EMBL" id="SRIO01000030">
    <property type="protein sequence ID" value="TFZ81298.1"/>
    <property type="molecule type" value="Genomic_DNA"/>
</dbReference>